<sequence>MLNLQMLLDSVKFSFTANAFEPL</sequence>
<dbReference type="Proteomes" id="UP000015530">
    <property type="component" value="Unassembled WGS sequence"/>
</dbReference>
<dbReference type="HOGENOM" id="CLU_3423278_0_0_1"/>
<protein>
    <submittedName>
        <fullName evidence="1">Uncharacterized protein</fullName>
    </submittedName>
</protein>
<comment type="caution">
    <text evidence="1">The sequence shown here is derived from an EMBL/GenBank/DDBJ whole genome shotgun (WGS) entry which is preliminary data.</text>
</comment>
<dbReference type="AlphaFoldDB" id="T0L6F3"/>
<evidence type="ECO:0000313" key="1">
    <source>
        <dbReference type="EMBL" id="EQB47131.1"/>
    </source>
</evidence>
<organism evidence="1 2">
    <name type="scientific">Colletotrichum gloeosporioides (strain Cg-14)</name>
    <name type="common">Anthracnose fungus</name>
    <name type="synonym">Glomerella cingulata</name>
    <dbReference type="NCBI Taxonomy" id="1237896"/>
    <lineage>
        <taxon>Eukaryota</taxon>
        <taxon>Fungi</taxon>
        <taxon>Dikarya</taxon>
        <taxon>Ascomycota</taxon>
        <taxon>Pezizomycotina</taxon>
        <taxon>Sordariomycetes</taxon>
        <taxon>Hypocreomycetidae</taxon>
        <taxon>Glomerellales</taxon>
        <taxon>Glomerellaceae</taxon>
        <taxon>Colletotrichum</taxon>
        <taxon>Colletotrichum gloeosporioides species complex</taxon>
    </lineage>
</organism>
<reference evidence="2" key="1">
    <citation type="journal article" date="2013" name="Mol. Plant Microbe Interact.">
        <title>Global aspects of pacC regulation of pathogenicity genes in Colletotrichum gloeosporioides as revealed by transcriptome analysis.</title>
        <authorList>
            <person name="Alkan N."/>
            <person name="Meng X."/>
            <person name="Friedlander G."/>
            <person name="Reuveni E."/>
            <person name="Sukno S."/>
            <person name="Sherman A."/>
            <person name="Thon M."/>
            <person name="Fluhr R."/>
            <person name="Prusky D."/>
        </authorList>
    </citation>
    <scope>NUCLEOTIDE SEQUENCE [LARGE SCALE GENOMIC DNA]</scope>
    <source>
        <strain evidence="2">Cg-14</strain>
    </source>
</reference>
<gene>
    <name evidence="1" type="ORF">CGLO_13761</name>
</gene>
<proteinExistence type="predicted"/>
<name>T0L6F3_COLGC</name>
<evidence type="ECO:0000313" key="2">
    <source>
        <dbReference type="Proteomes" id="UP000015530"/>
    </source>
</evidence>
<accession>T0L6F3</accession>
<dbReference type="EMBL" id="AMYD01003094">
    <property type="protein sequence ID" value="EQB47131.1"/>
    <property type="molecule type" value="Genomic_DNA"/>
</dbReference>